<feature type="transmembrane region" description="Helical" evidence="1">
    <location>
        <begin position="103"/>
        <end position="124"/>
    </location>
</feature>
<dbReference type="EMBL" id="BSNJ01000006">
    <property type="protein sequence ID" value="GLQ21819.1"/>
    <property type="molecule type" value="Genomic_DNA"/>
</dbReference>
<dbReference type="Proteomes" id="UP001161390">
    <property type="component" value="Unassembled WGS sequence"/>
</dbReference>
<keyword evidence="1" id="KW-0472">Membrane</keyword>
<feature type="transmembrane region" description="Helical" evidence="1">
    <location>
        <begin position="69"/>
        <end position="91"/>
    </location>
</feature>
<evidence type="ECO:0000256" key="1">
    <source>
        <dbReference type="SAM" id="Phobius"/>
    </source>
</evidence>
<sequence length="188" mass="20644">MRTLYGVFGAVGHWTDWHRFFALSSQGLFRSCLALTLCFPALWLVLIGLETERARLADVAVPDFRPGPFIAIIGLWLLSFPVTAWLIATLMNRAERFSHWVIVRNWALVWLCLGLGVIFLLVLYAGVPTIVGYGALLAAYLGLLPIDIRLAQRVAGFPLMTAILVGCIIVSTGMMVMLAGLLNVLQSG</sequence>
<protein>
    <recommendedName>
        <fullName evidence="4">Yip1 domain-containing protein</fullName>
    </recommendedName>
</protein>
<keyword evidence="3" id="KW-1185">Reference proteome</keyword>
<feature type="transmembrane region" description="Helical" evidence="1">
    <location>
        <begin position="162"/>
        <end position="185"/>
    </location>
</feature>
<proteinExistence type="predicted"/>
<organism evidence="2 3">
    <name type="scientific">Algimonas porphyrae</name>
    <dbReference type="NCBI Taxonomy" id="1128113"/>
    <lineage>
        <taxon>Bacteria</taxon>
        <taxon>Pseudomonadati</taxon>
        <taxon>Pseudomonadota</taxon>
        <taxon>Alphaproteobacteria</taxon>
        <taxon>Maricaulales</taxon>
        <taxon>Robiginitomaculaceae</taxon>
        <taxon>Algimonas</taxon>
    </lineage>
</organism>
<comment type="caution">
    <text evidence="2">The sequence shown here is derived from an EMBL/GenBank/DDBJ whole genome shotgun (WGS) entry which is preliminary data.</text>
</comment>
<reference evidence="2" key="2">
    <citation type="submission" date="2023-01" db="EMBL/GenBank/DDBJ databases">
        <title>Draft genome sequence of Algimonas porphyrae strain NBRC 108216.</title>
        <authorList>
            <person name="Sun Q."/>
            <person name="Mori K."/>
        </authorList>
    </citation>
    <scope>NUCLEOTIDE SEQUENCE</scope>
    <source>
        <strain evidence="2">NBRC 108216</strain>
    </source>
</reference>
<name>A0ABQ5V4D0_9PROT</name>
<feature type="transmembrane region" description="Helical" evidence="1">
    <location>
        <begin position="28"/>
        <end position="49"/>
    </location>
</feature>
<evidence type="ECO:0000313" key="3">
    <source>
        <dbReference type="Proteomes" id="UP001161390"/>
    </source>
</evidence>
<reference evidence="2" key="1">
    <citation type="journal article" date="2014" name="Int. J. Syst. Evol. Microbiol.">
        <title>Complete genome of a new Firmicutes species belonging to the dominant human colonic microbiota ('Ruminococcus bicirculans') reveals two chromosomes and a selective capacity to utilize plant glucans.</title>
        <authorList>
            <consortium name="NISC Comparative Sequencing Program"/>
            <person name="Wegmann U."/>
            <person name="Louis P."/>
            <person name="Goesmann A."/>
            <person name="Henrissat B."/>
            <person name="Duncan S.H."/>
            <person name="Flint H.J."/>
        </authorList>
    </citation>
    <scope>NUCLEOTIDE SEQUENCE</scope>
    <source>
        <strain evidence="2">NBRC 108216</strain>
    </source>
</reference>
<accession>A0ABQ5V4D0</accession>
<gene>
    <name evidence="2" type="ORF">GCM10007854_27740</name>
</gene>
<evidence type="ECO:0000313" key="2">
    <source>
        <dbReference type="EMBL" id="GLQ21819.1"/>
    </source>
</evidence>
<keyword evidence="1" id="KW-1133">Transmembrane helix</keyword>
<evidence type="ECO:0008006" key="4">
    <source>
        <dbReference type="Google" id="ProtNLM"/>
    </source>
</evidence>
<keyword evidence="1" id="KW-0812">Transmembrane</keyword>
<feature type="transmembrane region" description="Helical" evidence="1">
    <location>
        <begin position="130"/>
        <end position="150"/>
    </location>
</feature>
<dbReference type="RefSeq" id="WP_284373777.1">
    <property type="nucleotide sequence ID" value="NZ_BSNJ01000006.1"/>
</dbReference>